<dbReference type="Proteomes" id="UP000233469">
    <property type="component" value="Unassembled WGS sequence"/>
</dbReference>
<evidence type="ECO:0000256" key="1">
    <source>
        <dbReference type="SAM" id="MobiDB-lite"/>
    </source>
</evidence>
<comment type="caution">
    <text evidence="3">The sequence shown here is derived from an EMBL/GenBank/DDBJ whole genome shotgun (WGS) entry which is preliminary data.</text>
</comment>
<evidence type="ECO:0000313" key="4">
    <source>
        <dbReference type="Proteomes" id="UP000233469"/>
    </source>
</evidence>
<feature type="compositionally biased region" description="Polar residues" evidence="1">
    <location>
        <begin position="39"/>
        <end position="58"/>
    </location>
</feature>
<dbReference type="EMBL" id="LLXL01006645">
    <property type="protein sequence ID" value="PKK55870.1"/>
    <property type="molecule type" value="Genomic_DNA"/>
</dbReference>
<reference evidence="3 4" key="1">
    <citation type="submission" date="2016-04" db="EMBL/GenBank/DDBJ databases">
        <title>Genome analyses suggest a sexual origin of heterokaryosis in a supposedly ancient asexual fungus.</title>
        <authorList>
            <person name="Ropars J."/>
            <person name="Sedzielewska K."/>
            <person name="Noel J."/>
            <person name="Charron P."/>
            <person name="Farinelli L."/>
            <person name="Marton T."/>
            <person name="Kruger M."/>
            <person name="Pelin A."/>
            <person name="Brachmann A."/>
            <person name="Corradi N."/>
        </authorList>
    </citation>
    <scope>NUCLEOTIDE SEQUENCE [LARGE SCALE GENOMIC DNA]</scope>
    <source>
        <strain evidence="3 4">C2</strain>
    </source>
</reference>
<feature type="compositionally biased region" description="Basic and acidic residues" evidence="1">
    <location>
        <begin position="10"/>
        <end position="23"/>
    </location>
</feature>
<dbReference type="PROSITE" id="PS50105">
    <property type="entry name" value="SAM_DOMAIN"/>
    <property type="match status" value="1"/>
</dbReference>
<dbReference type="CDD" id="cd09487">
    <property type="entry name" value="SAM_superfamily"/>
    <property type="match status" value="1"/>
</dbReference>
<dbReference type="Pfam" id="PF07647">
    <property type="entry name" value="SAM_2"/>
    <property type="match status" value="1"/>
</dbReference>
<reference evidence="3 4" key="2">
    <citation type="submission" date="2017-10" db="EMBL/GenBank/DDBJ databases">
        <title>Extensive intraspecific genome diversity in a model arbuscular mycorrhizal fungus.</title>
        <authorList>
            <person name="Chen E.C.H."/>
            <person name="Morin E."/>
            <person name="Baudet D."/>
            <person name="Noel J."/>
            <person name="Ndikumana S."/>
            <person name="Charron P."/>
            <person name="St-Onge C."/>
            <person name="Giorgi J."/>
            <person name="Grigoriev I.V."/>
            <person name="Roux C."/>
            <person name="Martin F.M."/>
            <person name="Corradi N."/>
        </authorList>
    </citation>
    <scope>NUCLEOTIDE SEQUENCE [LARGE SCALE GENOMIC DNA]</scope>
    <source>
        <strain evidence="3 4">C2</strain>
    </source>
</reference>
<organism evidence="3 4">
    <name type="scientific">Rhizophagus irregularis</name>
    <dbReference type="NCBI Taxonomy" id="588596"/>
    <lineage>
        <taxon>Eukaryota</taxon>
        <taxon>Fungi</taxon>
        <taxon>Fungi incertae sedis</taxon>
        <taxon>Mucoromycota</taxon>
        <taxon>Glomeromycotina</taxon>
        <taxon>Glomeromycetes</taxon>
        <taxon>Glomerales</taxon>
        <taxon>Glomeraceae</taxon>
        <taxon>Rhizophagus</taxon>
    </lineage>
</organism>
<dbReference type="SMART" id="SM00454">
    <property type="entry name" value="SAM"/>
    <property type="match status" value="1"/>
</dbReference>
<dbReference type="SUPFAM" id="SSF47769">
    <property type="entry name" value="SAM/Pointed domain"/>
    <property type="match status" value="1"/>
</dbReference>
<dbReference type="VEuPathDB" id="FungiDB:RhiirFUN_006107"/>
<evidence type="ECO:0000313" key="3">
    <source>
        <dbReference type="EMBL" id="PKK55870.1"/>
    </source>
</evidence>
<feature type="region of interest" description="Disordered" evidence="1">
    <location>
        <begin position="1"/>
        <end position="58"/>
    </location>
</feature>
<dbReference type="VEuPathDB" id="FungiDB:FUN_003969"/>
<protein>
    <recommendedName>
        <fullName evidence="2">SAM domain-containing protein</fullName>
    </recommendedName>
</protein>
<name>A0A2N1M2R5_9GLOM</name>
<proteinExistence type="predicted"/>
<dbReference type="InterPro" id="IPR013761">
    <property type="entry name" value="SAM/pointed_sf"/>
</dbReference>
<evidence type="ECO:0000259" key="2">
    <source>
        <dbReference type="PROSITE" id="PS50105"/>
    </source>
</evidence>
<accession>A0A2N1M2R5</accession>
<dbReference type="VEuPathDB" id="FungiDB:RhiirA1_473368"/>
<dbReference type="AlphaFoldDB" id="A0A2N1M2R5"/>
<feature type="domain" description="SAM" evidence="2">
    <location>
        <begin position="85"/>
        <end position="144"/>
    </location>
</feature>
<sequence length="150" mass="16940">MNTGLSRLYYDSKPERNIPENKRTSLSKPPPLTSFLPPATQSKKQKTNALPRTTENNLGSQPMIIYQMSQLMPPMYNSYQHGYYSTNNSIGDFLMKLGDSFLQYESNFIDNGYTVDLLSHLTLGQLKDIGVDLAGHRIKILVELGIKIPN</sequence>
<gene>
    <name evidence="3" type="ORF">RhiirC2_801291</name>
</gene>
<dbReference type="InterPro" id="IPR001660">
    <property type="entry name" value="SAM"/>
</dbReference>
<dbReference type="Gene3D" id="1.10.150.50">
    <property type="entry name" value="Transcription Factor, Ets-1"/>
    <property type="match status" value="1"/>
</dbReference>